<gene>
    <name evidence="3" type="ORF">TWF506_006133</name>
</gene>
<dbReference type="CDD" id="cd23422">
    <property type="entry name" value="beta-trefoil_Ricin_MPL_CNL"/>
    <property type="match status" value="1"/>
</dbReference>
<feature type="compositionally biased region" description="Basic and acidic residues" evidence="1">
    <location>
        <begin position="19"/>
        <end position="32"/>
    </location>
</feature>
<feature type="compositionally biased region" description="Pro residues" evidence="1">
    <location>
        <begin position="138"/>
        <end position="150"/>
    </location>
</feature>
<dbReference type="SUPFAM" id="SSF50370">
    <property type="entry name" value="Ricin B-like lectins"/>
    <property type="match status" value="1"/>
</dbReference>
<sequence>MDDIQDRKRRRSRSPSLDLVEKRATKITKQDVEEVSQPLKRVRSGSLEGTDDRSKKLRHGPNSWDLEIDIKPGSLLGTRPSLLKVAGGLLTPLEGPSIEYQGCFIFNPYFATFGLDGTLTPLSQEAMRHLAPSEPGTAAPPPVIPTPEPTPGELQNNPLENASSNLNSQSPQPSLDINHLVVIGDINAYGLLPGKLEIYHNVTAHQPYAEIFRPKTSSFSLGAFFPSMKGHSIDAIELQNVSFSYLAYGIDRFEVTGVYLKSDVIFKGVLQPVSDVLHEYFGQENPSIHLSAYIGAVRDWNSFPSPNKLILTGSIEHMSAKLFNFLEFTRVGVELLMDADIDLSRRSTKWHFGYGFFGDVNISVPGSVVPLQCHYHFRKFSESFLLSITLRDDEWKEVFGFKGLNLSAVHFQAMVTSAAKDTQVNLRVEAEMQWHKTTISIGGSFGSGEYSLDAYIGDLSLQDIGELFKQMMDVELDIFDHDVVLQSMYLNISNKGFILAGTVIINGHSSASGRVAFMRDGISITGGVKDMSFEDIDIHKAELDVFIGTKSQKNSARETKFAIMGDVSFAGIDLRVGVYTKKPSNGKLEWAIYGEASGDLKTSRLCPALEGTFLDISLTGVALMAANHNNGGGSYNIHEYPVVSGIQFCAKIKSIPALEELLRGSVDGTTLRAQYSNGSFKLGLTLPCERTMTFGPNIYTGALSLYIETGKDISLGLEARLNIKLKSQDDPLRFDLGIKAGALRASAYGGMSNDCQWRNPCGIGKNVVISGCAVDFSILYATFATTLLPERIGIKGRLDIGEKKADGAMVVSQDPSEELFFADVEDMGVVDLVKFASLVLEKDLPHPDNFLHFTKFEFYLSTGVKIMDNFYPRGASLKGDMRILGKTAKFDCRIGPDIKISATIEAFSIGPLTVTGAVGKDPVVDAELSSTVQRVYIDGAVSIWGASAAIHLNADFHPSPKLNFAIQLKLSDLFLVQLRARITGQVNYKDLKSFENADFEIYGLLEQHIIEEITKQVEQQIDTAQEALKKGCNKYREAFVESEKEFNEGCRKASQKLKEAEVVWHKKRDDVQKFFDDAEKLLKDTEKSLKDKLDEAERIWKQACAEARLFLQNAEAVAASKINAAEAVVRKAGQDGDDRIREAKEEVQRKKDDLYRGFGAAEKVVREARYGVEWAQRKVESINDEIDRKTREMNEAGPFVAASFLPVLAVLRGAQCGAWLGLETAKRTLRNAEESLNTTAYIAATAAVATATLELEGQRLAKDLAVLTAEKALNELRIAQKALVKSAMDAIDTVETASEELRVFKAASLAVNVGCKGLKSGVDNAQVALDGLAKCGEFLAFDLAQRGLEFAEKNSAKMNLAKHALDLAEKGAHLGLDIAKWAASAAGKILDINKIEFEGSLKSLIADGPPLRAFIQGMLCGDRFAIEVVWKPHFNLVEFIKALFERLWEMIKSGSRAVALWANGNPESRVCENTKYMIVNVATGTAIDLSGMDRTSVSSWTVHGAENQQWTFESHEDHWRIRNVGTGRYLAPSESFDKINDGTRIISSADPADWNIGLHEEASKVAYRMFVPNYHRPINFDLMGASSADGAPIALWGMWDGRHQLWYFKKG</sequence>
<dbReference type="InterPro" id="IPR035992">
    <property type="entry name" value="Ricin_B-like_lectins"/>
</dbReference>
<protein>
    <recommendedName>
        <fullName evidence="2">Ricin B lectin domain-containing protein</fullName>
    </recommendedName>
</protein>
<dbReference type="EMBL" id="JAVHJM010000003">
    <property type="protein sequence ID" value="KAK6516224.1"/>
    <property type="molecule type" value="Genomic_DNA"/>
</dbReference>
<dbReference type="InterPro" id="IPR000772">
    <property type="entry name" value="Ricin_B_lectin"/>
</dbReference>
<organism evidence="3 4">
    <name type="scientific">Arthrobotrys conoides</name>
    <dbReference type="NCBI Taxonomy" id="74498"/>
    <lineage>
        <taxon>Eukaryota</taxon>
        <taxon>Fungi</taxon>
        <taxon>Dikarya</taxon>
        <taxon>Ascomycota</taxon>
        <taxon>Pezizomycotina</taxon>
        <taxon>Orbiliomycetes</taxon>
        <taxon>Orbiliales</taxon>
        <taxon>Orbiliaceae</taxon>
        <taxon>Arthrobotrys</taxon>
    </lineage>
</organism>
<evidence type="ECO:0000259" key="2">
    <source>
        <dbReference type="Pfam" id="PF14200"/>
    </source>
</evidence>
<comment type="caution">
    <text evidence="3">The sequence shown here is derived from an EMBL/GenBank/DDBJ whole genome shotgun (WGS) entry which is preliminary data.</text>
</comment>
<dbReference type="Gene3D" id="2.80.10.50">
    <property type="match status" value="1"/>
</dbReference>
<dbReference type="Proteomes" id="UP001307849">
    <property type="component" value="Unassembled WGS sequence"/>
</dbReference>
<feature type="region of interest" description="Disordered" evidence="1">
    <location>
        <begin position="129"/>
        <end position="171"/>
    </location>
</feature>
<proteinExistence type="predicted"/>
<evidence type="ECO:0000313" key="4">
    <source>
        <dbReference type="Proteomes" id="UP001307849"/>
    </source>
</evidence>
<feature type="region of interest" description="Disordered" evidence="1">
    <location>
        <begin position="1"/>
        <end position="62"/>
    </location>
</feature>
<accession>A0AAN8NGS1</accession>
<feature type="domain" description="Ricin B lectin" evidence="2">
    <location>
        <begin position="1473"/>
        <end position="1546"/>
    </location>
</feature>
<keyword evidence="4" id="KW-1185">Reference proteome</keyword>
<reference evidence="3 4" key="1">
    <citation type="submission" date="2019-10" db="EMBL/GenBank/DDBJ databases">
        <authorList>
            <person name="Palmer J.M."/>
        </authorList>
    </citation>
    <scope>NUCLEOTIDE SEQUENCE [LARGE SCALE GENOMIC DNA]</scope>
    <source>
        <strain evidence="3 4">TWF506</strain>
    </source>
</reference>
<dbReference type="Pfam" id="PF14200">
    <property type="entry name" value="RicinB_lectin_2"/>
    <property type="match status" value="1"/>
</dbReference>
<name>A0AAN8NGS1_9PEZI</name>
<evidence type="ECO:0000256" key="1">
    <source>
        <dbReference type="SAM" id="MobiDB-lite"/>
    </source>
</evidence>
<evidence type="ECO:0000313" key="3">
    <source>
        <dbReference type="EMBL" id="KAK6516224.1"/>
    </source>
</evidence>